<feature type="transmembrane region" description="Helical" evidence="1">
    <location>
        <begin position="61"/>
        <end position="80"/>
    </location>
</feature>
<keyword evidence="1" id="KW-0472">Membrane</keyword>
<sequence>MLSTSSLQNTDTAGAKAKIPEFTQKMLVRFVQLTRSTTHSFQASFFEDFLTRLKSCRINAAWIYAVEVSFVVLIAIMDQFRPPASVDDFKREALTAFVGLTEYFCASARVR</sequence>
<evidence type="ECO:0000313" key="3">
    <source>
        <dbReference type="Proteomes" id="UP001165083"/>
    </source>
</evidence>
<organism evidence="2 3">
    <name type="scientific">Phytophthora lilii</name>
    <dbReference type="NCBI Taxonomy" id="2077276"/>
    <lineage>
        <taxon>Eukaryota</taxon>
        <taxon>Sar</taxon>
        <taxon>Stramenopiles</taxon>
        <taxon>Oomycota</taxon>
        <taxon>Peronosporomycetes</taxon>
        <taxon>Peronosporales</taxon>
        <taxon>Peronosporaceae</taxon>
        <taxon>Phytophthora</taxon>
    </lineage>
</organism>
<evidence type="ECO:0000313" key="2">
    <source>
        <dbReference type="EMBL" id="GMF25742.1"/>
    </source>
</evidence>
<name>A0A9W6X1H3_9STRA</name>
<keyword evidence="1" id="KW-1133">Transmembrane helix</keyword>
<dbReference type="EMBL" id="BSXW01000568">
    <property type="protein sequence ID" value="GMF25742.1"/>
    <property type="molecule type" value="Genomic_DNA"/>
</dbReference>
<evidence type="ECO:0000256" key="1">
    <source>
        <dbReference type="SAM" id="Phobius"/>
    </source>
</evidence>
<keyword evidence="1" id="KW-0812">Transmembrane</keyword>
<dbReference type="Proteomes" id="UP001165083">
    <property type="component" value="Unassembled WGS sequence"/>
</dbReference>
<accession>A0A9W6X1H3</accession>
<protein>
    <submittedName>
        <fullName evidence="2">Unnamed protein product</fullName>
    </submittedName>
</protein>
<proteinExistence type="predicted"/>
<keyword evidence="3" id="KW-1185">Reference proteome</keyword>
<gene>
    <name evidence="2" type="ORF">Plil01_001065300</name>
</gene>
<reference evidence="2" key="1">
    <citation type="submission" date="2023-04" db="EMBL/GenBank/DDBJ databases">
        <title>Phytophthora lilii NBRC 32176.</title>
        <authorList>
            <person name="Ichikawa N."/>
            <person name="Sato H."/>
            <person name="Tonouchi N."/>
        </authorList>
    </citation>
    <scope>NUCLEOTIDE SEQUENCE</scope>
    <source>
        <strain evidence="2">NBRC 32176</strain>
    </source>
</reference>
<comment type="caution">
    <text evidence="2">The sequence shown here is derived from an EMBL/GenBank/DDBJ whole genome shotgun (WGS) entry which is preliminary data.</text>
</comment>
<dbReference type="AlphaFoldDB" id="A0A9W6X1H3"/>